<dbReference type="KEGG" id="lpan:LPMP_180020"/>
<dbReference type="Gene3D" id="3.30.230.10">
    <property type="match status" value="1"/>
</dbReference>
<name>A0A088RPP5_LEIPA</name>
<evidence type="ECO:0000256" key="5">
    <source>
        <dbReference type="ARBA" id="ARBA00022840"/>
    </source>
</evidence>
<dbReference type="InterPro" id="IPR020568">
    <property type="entry name" value="Ribosomal_Su5_D2-typ_SF"/>
</dbReference>
<evidence type="ECO:0000259" key="14">
    <source>
        <dbReference type="Pfam" id="PF18376"/>
    </source>
</evidence>
<evidence type="ECO:0000256" key="3">
    <source>
        <dbReference type="ARBA" id="ARBA00022516"/>
    </source>
</evidence>
<comment type="similarity">
    <text evidence="1 12 13">Belongs to the diphosphomevalonate decarboxylase family.</text>
</comment>
<dbReference type="SUPFAM" id="SSF54211">
    <property type="entry name" value="Ribosomal protein S5 domain 2-like"/>
    <property type="match status" value="1"/>
</dbReference>
<dbReference type="NCBIfam" id="TIGR01240">
    <property type="entry name" value="mevDPdecarb"/>
    <property type="match status" value="1"/>
</dbReference>
<dbReference type="InterPro" id="IPR005935">
    <property type="entry name" value="Mev_decarb"/>
</dbReference>
<dbReference type="SUPFAM" id="SSF55060">
    <property type="entry name" value="GHMP Kinase, C-terminal domain"/>
    <property type="match status" value="1"/>
</dbReference>
<evidence type="ECO:0000313" key="16">
    <source>
        <dbReference type="EMBL" id="AIN97184.1"/>
    </source>
</evidence>
<dbReference type="InterPro" id="IPR014721">
    <property type="entry name" value="Ribsml_uS5_D2-typ_fold_subgr"/>
</dbReference>
<dbReference type="GeneID" id="22573892"/>
<dbReference type="GO" id="GO:0005829">
    <property type="term" value="C:cytosol"/>
    <property type="evidence" value="ECO:0007669"/>
    <property type="project" value="InterPro"/>
</dbReference>
<keyword evidence="11 12" id="KW-0456">Lyase</keyword>
<protein>
    <recommendedName>
        <fullName evidence="2 12">Diphosphomevalonate decarboxylase</fullName>
        <ecNumber evidence="2 12">4.1.1.33</ecNumber>
    </recommendedName>
</protein>
<keyword evidence="10 13" id="KW-0753">Steroid metabolism</keyword>
<dbReference type="AlphaFoldDB" id="A0A088RPP5"/>
<dbReference type="EMBL" id="CP009387">
    <property type="protein sequence ID" value="AIN97184.1"/>
    <property type="molecule type" value="Genomic_DNA"/>
</dbReference>
<keyword evidence="4 12" id="KW-0547">Nucleotide-binding</keyword>
<dbReference type="GO" id="GO:0019287">
    <property type="term" value="P:isopentenyl diphosphate biosynthetic process, mevalonate pathway"/>
    <property type="evidence" value="ECO:0007669"/>
    <property type="project" value="UniProtKB-UniRule"/>
</dbReference>
<organism evidence="16 17">
    <name type="scientific">Leishmania panamensis</name>
    <dbReference type="NCBI Taxonomy" id="5679"/>
    <lineage>
        <taxon>Eukaryota</taxon>
        <taxon>Discoba</taxon>
        <taxon>Euglenozoa</taxon>
        <taxon>Kinetoplastea</taxon>
        <taxon>Metakinetoplastina</taxon>
        <taxon>Trypanosomatida</taxon>
        <taxon>Trypanosomatidae</taxon>
        <taxon>Leishmaniinae</taxon>
        <taxon>Leishmania</taxon>
        <taxon>Leishmania guyanensis species complex</taxon>
    </lineage>
</organism>
<evidence type="ECO:0000256" key="6">
    <source>
        <dbReference type="ARBA" id="ARBA00022955"/>
    </source>
</evidence>
<dbReference type="Gene3D" id="3.30.70.890">
    <property type="entry name" value="GHMP kinase, C-terminal domain"/>
    <property type="match status" value="1"/>
</dbReference>
<evidence type="ECO:0000256" key="11">
    <source>
        <dbReference type="ARBA" id="ARBA00023239"/>
    </source>
</evidence>
<dbReference type="OrthoDB" id="10253702at2759"/>
<evidence type="ECO:0000256" key="4">
    <source>
        <dbReference type="ARBA" id="ARBA00022741"/>
    </source>
</evidence>
<feature type="domain" description="Mvd1 C-terminal" evidence="14">
    <location>
        <begin position="196"/>
        <end position="342"/>
    </location>
</feature>
<dbReference type="GO" id="GO:0005524">
    <property type="term" value="F:ATP binding"/>
    <property type="evidence" value="ECO:0007669"/>
    <property type="project" value="UniProtKB-UniRule"/>
</dbReference>
<keyword evidence="13" id="KW-0153">Cholesterol metabolism</keyword>
<evidence type="ECO:0000256" key="13">
    <source>
        <dbReference type="RuleBase" id="RU363086"/>
    </source>
</evidence>
<evidence type="ECO:0000256" key="9">
    <source>
        <dbReference type="ARBA" id="ARBA00023166"/>
    </source>
</evidence>
<evidence type="ECO:0000313" key="17">
    <source>
        <dbReference type="Proteomes" id="UP000063063"/>
    </source>
</evidence>
<dbReference type="EC" id="4.1.1.33" evidence="2 12"/>
<gene>
    <name evidence="16" type="ORF">LPMP_180020</name>
</gene>
<accession>A0A088RPP5</accession>
<dbReference type="VEuPathDB" id="TriTrypDB:LPMP_180020"/>
<keyword evidence="6 13" id="KW-0752">Steroid biosynthesis</keyword>
<dbReference type="GO" id="GO:0004163">
    <property type="term" value="F:diphosphomevalonate decarboxylase activity"/>
    <property type="evidence" value="ECO:0007669"/>
    <property type="project" value="UniProtKB-UniRule"/>
</dbReference>
<keyword evidence="5 12" id="KW-0067">ATP-binding</keyword>
<keyword evidence="13" id="KW-0152">Cholesterol biosynthesis</keyword>
<keyword evidence="3 13" id="KW-0444">Lipid biosynthesis</keyword>
<evidence type="ECO:0000256" key="1">
    <source>
        <dbReference type="ARBA" id="ARBA00008831"/>
    </source>
</evidence>
<dbReference type="PANTHER" id="PTHR10977:SF3">
    <property type="entry name" value="DIPHOSPHOMEVALONATE DECARBOXYLASE"/>
    <property type="match status" value="1"/>
</dbReference>
<evidence type="ECO:0000256" key="12">
    <source>
        <dbReference type="PIRNR" id="PIRNR015950"/>
    </source>
</evidence>
<dbReference type="InterPro" id="IPR036554">
    <property type="entry name" value="GHMP_kinase_C_sf"/>
</dbReference>
<comment type="function">
    <text evidence="13">Catalyzes the ATP dependent decarboxylation of (R)-5-diphosphomevalonate to form isopentenyl diphosphate (IPP). Functions in the mevalonate (MVA) pathway leading to isopentenyl diphosphate (IPP), a key precursor for the biosynthesis of isoprenoids and sterol synthesis.</text>
</comment>
<dbReference type="InterPro" id="IPR029765">
    <property type="entry name" value="Mev_diP_decarb"/>
</dbReference>
<evidence type="ECO:0000256" key="10">
    <source>
        <dbReference type="ARBA" id="ARBA00023221"/>
    </source>
</evidence>
<evidence type="ECO:0000259" key="15">
    <source>
        <dbReference type="Pfam" id="PF22700"/>
    </source>
</evidence>
<dbReference type="PIRSF" id="PIRSF015950">
    <property type="entry name" value="Mev_P_decrbx"/>
    <property type="match status" value="1"/>
</dbReference>
<dbReference type="FunFam" id="3.30.70.890:FF:000015">
    <property type="entry name" value="Diphosphomevalonate decarboxylase"/>
    <property type="match status" value="1"/>
</dbReference>
<dbReference type="UniPathway" id="UPA00063"/>
<dbReference type="PANTHER" id="PTHR10977">
    <property type="entry name" value="DIPHOSPHOMEVALONATE DECARBOXYLASE"/>
    <property type="match status" value="1"/>
</dbReference>
<keyword evidence="17" id="KW-1185">Reference proteome</keyword>
<dbReference type="GO" id="GO:0006695">
    <property type="term" value="P:cholesterol biosynthetic process"/>
    <property type="evidence" value="ECO:0007669"/>
    <property type="project" value="UniProtKB-UniPathway"/>
</dbReference>
<dbReference type="InterPro" id="IPR041431">
    <property type="entry name" value="Mvd1_C"/>
</dbReference>
<keyword evidence="9 13" id="KW-1207">Sterol metabolism</keyword>
<keyword evidence="7 13" id="KW-0756">Sterol biosynthesis</keyword>
<comment type="catalytic activity">
    <reaction evidence="12 13">
        <text>(R)-5-diphosphomevalonate + ATP = isopentenyl diphosphate + ADP + phosphate + CO2</text>
        <dbReference type="Rhea" id="RHEA:23732"/>
        <dbReference type="ChEBI" id="CHEBI:16526"/>
        <dbReference type="ChEBI" id="CHEBI:30616"/>
        <dbReference type="ChEBI" id="CHEBI:43474"/>
        <dbReference type="ChEBI" id="CHEBI:57557"/>
        <dbReference type="ChEBI" id="CHEBI:128769"/>
        <dbReference type="ChEBI" id="CHEBI:456216"/>
        <dbReference type="EC" id="4.1.1.33"/>
    </reaction>
</comment>
<reference evidence="16 17" key="1">
    <citation type="journal article" date="2015" name="Sci. Rep.">
        <title>The genome of Leishmania panamensis: insights into genomics of the L. (Viannia) subgenus.</title>
        <authorList>
            <person name="Llanes A."/>
            <person name="Restrepo C.M."/>
            <person name="Vecchio G.D."/>
            <person name="Anguizola F.J."/>
            <person name="Lleonart R."/>
        </authorList>
    </citation>
    <scope>NUCLEOTIDE SEQUENCE [LARGE SCALE GENOMIC DNA]</scope>
    <source>
        <strain evidence="16 17">MHOM/PA/94/PSC-1</strain>
    </source>
</reference>
<dbReference type="InterPro" id="IPR053859">
    <property type="entry name" value="MVD-like_N"/>
</dbReference>
<proteinExistence type="inferred from homology"/>
<dbReference type="RefSeq" id="XP_010697837.1">
    <property type="nucleotide sequence ID" value="XM_010699535.1"/>
</dbReference>
<keyword evidence="8 12" id="KW-0443">Lipid metabolism</keyword>
<dbReference type="FunFam" id="3.30.230.10:FF:000087">
    <property type="entry name" value="Diphosphomevalonate decarboxylase"/>
    <property type="match status" value="1"/>
</dbReference>
<evidence type="ECO:0000256" key="8">
    <source>
        <dbReference type="ARBA" id="ARBA00023098"/>
    </source>
</evidence>
<evidence type="ECO:0000256" key="2">
    <source>
        <dbReference type="ARBA" id="ARBA00012296"/>
    </source>
</evidence>
<comment type="pathway">
    <text evidence="13">Steroid biosynthesis; cholesterol biosynthesis.</text>
</comment>
<dbReference type="VEuPathDB" id="TriTrypDB:LPAL13_180005300"/>
<dbReference type="Pfam" id="PF18376">
    <property type="entry name" value="MDD_C"/>
    <property type="match status" value="1"/>
</dbReference>
<dbReference type="eggNOG" id="KOG2833">
    <property type="taxonomic scope" value="Eukaryota"/>
</dbReference>
<dbReference type="Proteomes" id="UP000063063">
    <property type="component" value="Chromosome 18"/>
</dbReference>
<sequence length="393" mass="43484">MESMQENFPPVPAPIRVTVEAPINIAFIKYWGKREGGEKLILPTNDSFSITLSTKPFRSKTSVELRRDATEDELWLNGKKSNIQETPRIQSVLSCIRANCPSHLKSLKAYIVSENNFPTAAGMASSASGYCALASALVKAYSATVDVSMLSRLGSGSACRSAYGGFVIWHRGEKPDGTDCIATQFVDEKYWPDMQVLCAVLKGEKKDVSSTTGMQQSLKTSPMMSDRIASVVPARMKAVKEAIQQRDFNKFAEIAMADSDDLQEICHTTAPCIQYATEDSYAMIRLIRAFNAKKGYNAMAYTFDAGANCFMFTLKKNLPEVVAMLCAHFPTSWEQMFFHDAALLEECKAYKLPTSFEGLINYPKRPLEMLLQSPVGQGVIHLDDAESLISPHT</sequence>
<feature type="domain" description="Diphosphomevalonate decarboxylase-like N-terminal" evidence="15">
    <location>
        <begin position="21"/>
        <end position="182"/>
    </location>
</feature>
<dbReference type="Pfam" id="PF22700">
    <property type="entry name" value="MVD-like_N"/>
    <property type="match status" value="1"/>
</dbReference>
<evidence type="ECO:0000256" key="7">
    <source>
        <dbReference type="ARBA" id="ARBA00023011"/>
    </source>
</evidence>